<dbReference type="SUPFAM" id="SSF57701">
    <property type="entry name" value="Zn2/Cys6 DNA-binding domain"/>
    <property type="match status" value="1"/>
</dbReference>
<dbReference type="PANTHER" id="PTHR47256">
    <property type="entry name" value="ZN(II)2CYS6 TRANSCRIPTION FACTOR (EUROFUNG)-RELATED"/>
    <property type="match status" value="1"/>
</dbReference>
<dbReference type="PANTHER" id="PTHR47256:SF1">
    <property type="entry name" value="ZN(II)2CYS6 TRANSCRIPTION FACTOR (EUROFUNG)"/>
    <property type="match status" value="1"/>
</dbReference>
<evidence type="ECO:0000256" key="1">
    <source>
        <dbReference type="ARBA" id="ARBA00022723"/>
    </source>
</evidence>
<reference evidence="5" key="1">
    <citation type="journal article" date="2023" name="Mol. Phylogenet. Evol.">
        <title>Genome-scale phylogeny and comparative genomics of the fungal order Sordariales.</title>
        <authorList>
            <person name="Hensen N."/>
            <person name="Bonometti L."/>
            <person name="Westerberg I."/>
            <person name="Brannstrom I.O."/>
            <person name="Guillou S."/>
            <person name="Cros-Aarteil S."/>
            <person name="Calhoun S."/>
            <person name="Haridas S."/>
            <person name="Kuo A."/>
            <person name="Mondo S."/>
            <person name="Pangilinan J."/>
            <person name="Riley R."/>
            <person name="LaButti K."/>
            <person name="Andreopoulos B."/>
            <person name="Lipzen A."/>
            <person name="Chen C."/>
            <person name="Yan M."/>
            <person name="Daum C."/>
            <person name="Ng V."/>
            <person name="Clum A."/>
            <person name="Steindorff A."/>
            <person name="Ohm R.A."/>
            <person name="Martin F."/>
            <person name="Silar P."/>
            <person name="Natvig D.O."/>
            <person name="Lalanne C."/>
            <person name="Gautier V."/>
            <person name="Ament-Velasquez S.L."/>
            <person name="Kruys A."/>
            <person name="Hutchinson M.I."/>
            <person name="Powell A.J."/>
            <person name="Barry K."/>
            <person name="Miller A.N."/>
            <person name="Grigoriev I.V."/>
            <person name="Debuchy R."/>
            <person name="Gladieux P."/>
            <person name="Hiltunen Thoren M."/>
            <person name="Johannesson H."/>
        </authorList>
    </citation>
    <scope>NUCLEOTIDE SEQUENCE</scope>
    <source>
        <strain evidence="5">CBS 315.58</strain>
    </source>
</reference>
<dbReference type="InterPro" id="IPR036864">
    <property type="entry name" value="Zn2-C6_fun-type_DNA-bd_sf"/>
</dbReference>
<evidence type="ECO:0000313" key="6">
    <source>
        <dbReference type="Proteomes" id="UP001303160"/>
    </source>
</evidence>
<name>A0AAN6XPD3_9PEZI</name>
<feature type="domain" description="Zn(2)-C6 fungal-type" evidence="4">
    <location>
        <begin position="55"/>
        <end position="85"/>
    </location>
</feature>
<evidence type="ECO:0000313" key="5">
    <source>
        <dbReference type="EMBL" id="KAK4202142.1"/>
    </source>
</evidence>
<dbReference type="CDD" id="cd00067">
    <property type="entry name" value="GAL4"/>
    <property type="match status" value="1"/>
</dbReference>
<dbReference type="InterPro" id="IPR007219">
    <property type="entry name" value="XnlR_reg_dom"/>
</dbReference>
<dbReference type="Pfam" id="PF04082">
    <property type="entry name" value="Fungal_trans"/>
    <property type="match status" value="1"/>
</dbReference>
<dbReference type="Proteomes" id="UP001303160">
    <property type="component" value="Unassembled WGS sequence"/>
</dbReference>
<comment type="caution">
    <text evidence="5">The sequence shown here is derived from an EMBL/GenBank/DDBJ whole genome shotgun (WGS) entry which is preliminary data.</text>
</comment>
<evidence type="ECO:0000259" key="4">
    <source>
        <dbReference type="PROSITE" id="PS50048"/>
    </source>
</evidence>
<dbReference type="AlphaFoldDB" id="A0AAN6XPD3"/>
<dbReference type="InterPro" id="IPR053187">
    <property type="entry name" value="Notoamide_regulator"/>
</dbReference>
<gene>
    <name evidence="5" type="ORF">QBC40DRAFT_277029</name>
</gene>
<proteinExistence type="predicted"/>
<feature type="region of interest" description="Disordered" evidence="3">
    <location>
        <begin position="195"/>
        <end position="230"/>
    </location>
</feature>
<feature type="compositionally biased region" description="Acidic residues" evidence="3">
    <location>
        <begin position="744"/>
        <end position="753"/>
    </location>
</feature>
<dbReference type="GO" id="GO:0003677">
    <property type="term" value="F:DNA binding"/>
    <property type="evidence" value="ECO:0007669"/>
    <property type="project" value="InterPro"/>
</dbReference>
<feature type="region of interest" description="Disordered" evidence="3">
    <location>
        <begin position="736"/>
        <end position="764"/>
    </location>
</feature>
<protein>
    <recommendedName>
        <fullName evidence="4">Zn(2)-C6 fungal-type domain-containing protein</fullName>
    </recommendedName>
</protein>
<dbReference type="PROSITE" id="PS00463">
    <property type="entry name" value="ZN2_CY6_FUNGAL_1"/>
    <property type="match status" value="1"/>
</dbReference>
<dbReference type="Gene3D" id="4.10.240.10">
    <property type="entry name" value="Zn(2)-C6 fungal-type DNA-binding domain"/>
    <property type="match status" value="1"/>
</dbReference>
<organism evidence="5 6">
    <name type="scientific">Triangularia verruculosa</name>
    <dbReference type="NCBI Taxonomy" id="2587418"/>
    <lineage>
        <taxon>Eukaryota</taxon>
        <taxon>Fungi</taxon>
        <taxon>Dikarya</taxon>
        <taxon>Ascomycota</taxon>
        <taxon>Pezizomycotina</taxon>
        <taxon>Sordariomycetes</taxon>
        <taxon>Sordariomycetidae</taxon>
        <taxon>Sordariales</taxon>
        <taxon>Podosporaceae</taxon>
        <taxon>Triangularia</taxon>
    </lineage>
</organism>
<dbReference type="PROSITE" id="PS50048">
    <property type="entry name" value="ZN2_CY6_FUNGAL_2"/>
    <property type="match status" value="1"/>
</dbReference>
<evidence type="ECO:0000256" key="2">
    <source>
        <dbReference type="ARBA" id="ARBA00023242"/>
    </source>
</evidence>
<keyword evidence="1" id="KW-0479">Metal-binding</keyword>
<accession>A0AAN6XPD3</accession>
<feature type="region of interest" description="Disordered" evidence="3">
    <location>
        <begin position="1"/>
        <end position="46"/>
    </location>
</feature>
<dbReference type="GO" id="GO:0006351">
    <property type="term" value="P:DNA-templated transcription"/>
    <property type="evidence" value="ECO:0007669"/>
    <property type="project" value="InterPro"/>
</dbReference>
<dbReference type="EMBL" id="MU863900">
    <property type="protein sequence ID" value="KAK4202142.1"/>
    <property type="molecule type" value="Genomic_DNA"/>
</dbReference>
<dbReference type="GO" id="GO:0000981">
    <property type="term" value="F:DNA-binding transcription factor activity, RNA polymerase II-specific"/>
    <property type="evidence" value="ECO:0007669"/>
    <property type="project" value="InterPro"/>
</dbReference>
<sequence length="792" mass="90053">MATPPSHRPLRALLPADTGEAGGERGAKALSSSSSLGPRQTSVELAPRRRTARAACIECRKRKTKCTAERPRCNECTRRNSHCEYDAGGDETPGKALKRRFVDLEDKVNIYEQVYAILRSRPQHEANSVFKRIRTGDDPQSILRQVEHGDLLLQLRVVPESRYRYEFPFMSPLPARLQTPDNPYLGSLIYESEIGRPGSPAKSPKGKGKQPQTARSASEESTTKGPGPYVKPFHAAEVHDPLIDSVEPSKWTAVTTDNNLLRSLLRSYFLHEYQWFSAFQKDYFLSDMDSDRRQFCSPLLVNAVLALACHGYRDLPDRAEFWNPQTLGYGFLTEAKRHWELEQAGSRSKLTTIQAAIILNIVYNLNAMVKLGWQYTLQAIEMAHKMKLFQRPENWEIMSPKLRAGRAFTAWSLFGWQSHCTYHLFVKPLLDSPPDVPLPSVAEEPGWYGEVWLKYPLEGILYPSHYAEFHKAKTEFRVILNDVSKSFHGEPGQNHPPPPRSKIAELYWRLKAWYAALPESLSPRMIVFTSQMKLHMHYHHVIITMLQSLMASTRDASSTTSTTSLTPAPAVAAPSQKIFAISSLLNSDPPSEPPVPPLPPLQATFSLHRTHYETLLRLYYLRHGFEALDTFIMVSLMTIAFITTKELEIIRLSPQSTSNEQKEEIDSLRATLVLCTKGLYDQGKNYYLSQTLFRAVRGGMHVDEKELLREYASLPEEEDSKDARMREELVQRLWPHPHPRVETDSQEEVEMEHEPEAAPEGQEAWKVLDGLLKEYGEVRMEAPESGDSEDQG</sequence>
<dbReference type="InterPro" id="IPR001138">
    <property type="entry name" value="Zn2Cys6_DnaBD"/>
</dbReference>
<keyword evidence="2" id="KW-0539">Nucleus</keyword>
<dbReference type="GO" id="GO:0008270">
    <property type="term" value="F:zinc ion binding"/>
    <property type="evidence" value="ECO:0007669"/>
    <property type="project" value="InterPro"/>
</dbReference>
<dbReference type="CDD" id="cd12148">
    <property type="entry name" value="fungal_TF_MHR"/>
    <property type="match status" value="1"/>
</dbReference>
<dbReference type="SMART" id="SM00066">
    <property type="entry name" value="GAL4"/>
    <property type="match status" value="1"/>
</dbReference>
<keyword evidence="6" id="KW-1185">Reference proteome</keyword>
<reference evidence="5" key="2">
    <citation type="submission" date="2023-05" db="EMBL/GenBank/DDBJ databases">
        <authorList>
            <consortium name="Lawrence Berkeley National Laboratory"/>
            <person name="Steindorff A."/>
            <person name="Hensen N."/>
            <person name="Bonometti L."/>
            <person name="Westerberg I."/>
            <person name="Brannstrom I.O."/>
            <person name="Guillou S."/>
            <person name="Cros-Aarteil S."/>
            <person name="Calhoun S."/>
            <person name="Haridas S."/>
            <person name="Kuo A."/>
            <person name="Mondo S."/>
            <person name="Pangilinan J."/>
            <person name="Riley R."/>
            <person name="Labutti K."/>
            <person name="Andreopoulos B."/>
            <person name="Lipzen A."/>
            <person name="Chen C."/>
            <person name="Yanf M."/>
            <person name="Daum C."/>
            <person name="Ng V."/>
            <person name="Clum A."/>
            <person name="Ohm R."/>
            <person name="Martin F."/>
            <person name="Silar P."/>
            <person name="Natvig D."/>
            <person name="Lalanne C."/>
            <person name="Gautier V."/>
            <person name="Ament-Velasquez S.L."/>
            <person name="Kruys A."/>
            <person name="Hutchinson M.I."/>
            <person name="Powell A.J."/>
            <person name="Barry K."/>
            <person name="Miller A.N."/>
            <person name="Grigoriev I.V."/>
            <person name="Debuchy R."/>
            <person name="Gladieux P."/>
            <person name="Thoren M.H."/>
            <person name="Johannesson H."/>
        </authorList>
    </citation>
    <scope>NUCLEOTIDE SEQUENCE</scope>
    <source>
        <strain evidence="5">CBS 315.58</strain>
    </source>
</reference>
<dbReference type="Pfam" id="PF00172">
    <property type="entry name" value="Zn_clus"/>
    <property type="match status" value="1"/>
</dbReference>
<evidence type="ECO:0000256" key="3">
    <source>
        <dbReference type="SAM" id="MobiDB-lite"/>
    </source>
</evidence>